<reference evidence="3 4" key="1">
    <citation type="journal article" date="2019" name="Int. J. Syst. Evol. Microbiol.">
        <title>The Global Catalogue of Microorganisms (GCM) 10K type strain sequencing project: providing services to taxonomists for standard genome sequencing and annotation.</title>
        <authorList>
            <consortium name="The Broad Institute Genomics Platform"/>
            <consortium name="The Broad Institute Genome Sequencing Center for Infectious Disease"/>
            <person name="Wu L."/>
            <person name="Ma J."/>
        </authorList>
    </citation>
    <scope>NUCLEOTIDE SEQUENCE [LARGE SCALE GENOMIC DNA]</scope>
    <source>
        <strain evidence="3 4">CGMCC 1.15824</strain>
    </source>
</reference>
<sequence>MEAIADEVSGATTALVEQVLEEYGDPAETATEETGGGSPDQDDDEPEADEDAGVGSEGNDAQAVVASDGGPATGADGEPTGTTDEPVSPDPEAFTETQLTTLRAIHAQPEATQAELAAEFDVTSASISQRVASIEGLDWPDRQAFTETVFGAPAGGSEGAVAAEPDGGTATGVEGAGTGGGDAVEAVGDESGGTPSESGDEATVQEAPALADQLDVLSARVDRLDQQFEDRSASGGVALDPDLVHKVAHACLQSEAISEDEELRILEGLLGRTKA</sequence>
<dbReference type="InterPro" id="IPR036388">
    <property type="entry name" value="WH-like_DNA-bd_sf"/>
</dbReference>
<dbReference type="RefSeq" id="WP_380683418.1">
    <property type="nucleotide sequence ID" value="NZ_JBHSJG010000037.1"/>
</dbReference>
<keyword evidence="4" id="KW-1185">Reference proteome</keyword>
<comment type="caution">
    <text evidence="3">The sequence shown here is derived from an EMBL/GenBank/DDBJ whole genome shotgun (WGS) entry which is preliminary data.</text>
</comment>
<dbReference type="EMBL" id="JBHSJG010000037">
    <property type="protein sequence ID" value="MFC4988882.1"/>
    <property type="molecule type" value="Genomic_DNA"/>
</dbReference>
<organism evidence="3 4">
    <name type="scientific">Saliphagus infecundisoli</name>
    <dbReference type="NCBI Taxonomy" id="1849069"/>
    <lineage>
        <taxon>Archaea</taxon>
        <taxon>Methanobacteriati</taxon>
        <taxon>Methanobacteriota</taxon>
        <taxon>Stenosarchaea group</taxon>
        <taxon>Halobacteria</taxon>
        <taxon>Halobacteriales</taxon>
        <taxon>Natrialbaceae</taxon>
        <taxon>Saliphagus</taxon>
    </lineage>
</organism>
<evidence type="ECO:0000313" key="4">
    <source>
        <dbReference type="Proteomes" id="UP001595925"/>
    </source>
</evidence>
<evidence type="ECO:0000313" key="3">
    <source>
        <dbReference type="EMBL" id="MFC4988882.1"/>
    </source>
</evidence>
<dbReference type="Pfam" id="PF12802">
    <property type="entry name" value="MarR_2"/>
    <property type="match status" value="1"/>
</dbReference>
<dbReference type="InterPro" id="IPR000835">
    <property type="entry name" value="HTH_MarR-typ"/>
</dbReference>
<feature type="domain" description="HTH marR-type" evidence="2">
    <location>
        <begin position="95"/>
        <end position="136"/>
    </location>
</feature>
<accession>A0ABD5QIP2</accession>
<feature type="region of interest" description="Disordered" evidence="1">
    <location>
        <begin position="1"/>
        <end position="97"/>
    </location>
</feature>
<name>A0ABD5QIP2_9EURY</name>
<feature type="region of interest" description="Disordered" evidence="1">
    <location>
        <begin position="155"/>
        <end position="205"/>
    </location>
</feature>
<dbReference type="SUPFAM" id="SSF46785">
    <property type="entry name" value="Winged helix' DNA-binding domain"/>
    <property type="match status" value="1"/>
</dbReference>
<evidence type="ECO:0000259" key="2">
    <source>
        <dbReference type="Pfam" id="PF12802"/>
    </source>
</evidence>
<proteinExistence type="predicted"/>
<gene>
    <name evidence="3" type="ORF">ACFPFO_14130</name>
</gene>
<dbReference type="AlphaFoldDB" id="A0ABD5QIP2"/>
<dbReference type="Proteomes" id="UP001595925">
    <property type="component" value="Unassembled WGS sequence"/>
</dbReference>
<evidence type="ECO:0000256" key="1">
    <source>
        <dbReference type="SAM" id="MobiDB-lite"/>
    </source>
</evidence>
<dbReference type="InterPro" id="IPR036390">
    <property type="entry name" value="WH_DNA-bd_sf"/>
</dbReference>
<protein>
    <submittedName>
        <fullName evidence="3">MarR family transcriptional regulator</fullName>
    </submittedName>
</protein>
<feature type="compositionally biased region" description="Acidic residues" evidence="1">
    <location>
        <begin position="40"/>
        <end position="52"/>
    </location>
</feature>
<dbReference type="Gene3D" id="1.10.10.10">
    <property type="entry name" value="Winged helix-like DNA-binding domain superfamily/Winged helix DNA-binding domain"/>
    <property type="match status" value="1"/>
</dbReference>